<organism evidence="3 4">
    <name type="scientific">Portunus trituberculatus</name>
    <name type="common">Swimming crab</name>
    <name type="synonym">Neptunus trituberculatus</name>
    <dbReference type="NCBI Taxonomy" id="210409"/>
    <lineage>
        <taxon>Eukaryota</taxon>
        <taxon>Metazoa</taxon>
        <taxon>Ecdysozoa</taxon>
        <taxon>Arthropoda</taxon>
        <taxon>Crustacea</taxon>
        <taxon>Multicrustacea</taxon>
        <taxon>Malacostraca</taxon>
        <taxon>Eumalacostraca</taxon>
        <taxon>Eucarida</taxon>
        <taxon>Decapoda</taxon>
        <taxon>Pleocyemata</taxon>
        <taxon>Brachyura</taxon>
        <taxon>Eubrachyura</taxon>
        <taxon>Portunoidea</taxon>
        <taxon>Portunidae</taxon>
        <taxon>Portuninae</taxon>
        <taxon>Portunus</taxon>
    </lineage>
</organism>
<evidence type="ECO:0000256" key="1">
    <source>
        <dbReference type="SAM" id="MobiDB-lite"/>
    </source>
</evidence>
<evidence type="ECO:0000256" key="2">
    <source>
        <dbReference type="SAM" id="SignalP"/>
    </source>
</evidence>
<dbReference type="AlphaFoldDB" id="A0A5B7HY70"/>
<dbReference type="Proteomes" id="UP000324222">
    <property type="component" value="Unassembled WGS sequence"/>
</dbReference>
<gene>
    <name evidence="3" type="ORF">E2C01_069303</name>
</gene>
<feature type="region of interest" description="Disordered" evidence="1">
    <location>
        <begin position="77"/>
        <end position="99"/>
    </location>
</feature>
<reference evidence="3 4" key="1">
    <citation type="submission" date="2019-05" db="EMBL/GenBank/DDBJ databases">
        <title>Another draft genome of Portunus trituberculatus and its Hox gene families provides insights of decapod evolution.</title>
        <authorList>
            <person name="Jeong J.-H."/>
            <person name="Song I."/>
            <person name="Kim S."/>
            <person name="Choi T."/>
            <person name="Kim D."/>
            <person name="Ryu S."/>
            <person name="Kim W."/>
        </authorList>
    </citation>
    <scope>NUCLEOTIDE SEQUENCE [LARGE SCALE GENOMIC DNA]</scope>
    <source>
        <tissue evidence="3">Muscle</tissue>
    </source>
</reference>
<feature type="signal peptide" evidence="2">
    <location>
        <begin position="1"/>
        <end position="17"/>
    </location>
</feature>
<proteinExistence type="predicted"/>
<dbReference type="EMBL" id="VSRR010040008">
    <property type="protein sequence ID" value="MPC74923.1"/>
    <property type="molecule type" value="Genomic_DNA"/>
</dbReference>
<sequence length="99" mass="11504">MYLLMFVLYDAPFSSLASPPPPRPQYYYYYYLHRHHYHQQYLFYSSTPPSPSTLCISYCSATIVFNGGRKQLCSDKITAPRPFRGNSRGNDTEGDTERC</sequence>
<evidence type="ECO:0000313" key="3">
    <source>
        <dbReference type="EMBL" id="MPC74923.1"/>
    </source>
</evidence>
<evidence type="ECO:0000313" key="4">
    <source>
        <dbReference type="Proteomes" id="UP000324222"/>
    </source>
</evidence>
<feature type="chain" id="PRO_5022846716" evidence="2">
    <location>
        <begin position="18"/>
        <end position="99"/>
    </location>
</feature>
<name>A0A5B7HY70_PORTR</name>
<keyword evidence="4" id="KW-1185">Reference proteome</keyword>
<accession>A0A5B7HY70</accession>
<protein>
    <submittedName>
        <fullName evidence="3">Uncharacterized protein</fullName>
    </submittedName>
</protein>
<comment type="caution">
    <text evidence="3">The sequence shown here is derived from an EMBL/GenBank/DDBJ whole genome shotgun (WGS) entry which is preliminary data.</text>
</comment>
<keyword evidence="2" id="KW-0732">Signal</keyword>